<keyword evidence="4 6" id="KW-0732">Signal</keyword>
<name>A0A7M5WXM2_9CNID</name>
<dbReference type="OrthoDB" id="45007at2759"/>
<keyword evidence="3" id="KW-0964">Secreted</keyword>
<dbReference type="EC" id="3.1.3.2" evidence="6"/>
<evidence type="ECO:0000256" key="3">
    <source>
        <dbReference type="ARBA" id="ARBA00022525"/>
    </source>
</evidence>
<dbReference type="PANTHER" id="PTHR45778">
    <property type="entry name" value="PURPLE ACID PHOSPHATASE-RELATED"/>
    <property type="match status" value="1"/>
</dbReference>
<dbReference type="Gene3D" id="2.60.40.380">
    <property type="entry name" value="Purple acid phosphatase-like, N-terminal"/>
    <property type="match status" value="1"/>
</dbReference>
<dbReference type="Gene3D" id="3.60.21.10">
    <property type="match status" value="1"/>
</dbReference>
<evidence type="ECO:0000256" key="2">
    <source>
        <dbReference type="ARBA" id="ARBA00011738"/>
    </source>
</evidence>
<evidence type="ECO:0000256" key="4">
    <source>
        <dbReference type="ARBA" id="ARBA00022729"/>
    </source>
</evidence>
<dbReference type="InterPro" id="IPR025733">
    <property type="entry name" value="PAPs_C"/>
</dbReference>
<comment type="subunit">
    <text evidence="2">Homodimer.</text>
</comment>
<dbReference type="InterPro" id="IPR041792">
    <property type="entry name" value="MPP_PAP"/>
</dbReference>
<dbReference type="Pfam" id="PF14008">
    <property type="entry name" value="Metallophos_C"/>
    <property type="match status" value="1"/>
</dbReference>
<dbReference type="AlphaFoldDB" id="A0A7M5WXM2"/>
<organism evidence="10 11">
    <name type="scientific">Clytia hemisphaerica</name>
    <dbReference type="NCBI Taxonomy" id="252671"/>
    <lineage>
        <taxon>Eukaryota</taxon>
        <taxon>Metazoa</taxon>
        <taxon>Cnidaria</taxon>
        <taxon>Hydrozoa</taxon>
        <taxon>Hydroidolina</taxon>
        <taxon>Leptothecata</taxon>
        <taxon>Obeliida</taxon>
        <taxon>Clytiidae</taxon>
        <taxon>Clytia</taxon>
    </lineage>
</organism>
<sequence length="575" mass="66154">MKSLGLLTLCTFLLLAEGKQYHPIPTFFHQRDSHGKPLDANRTDFHLKGPFVNQIDIKNNLEASLKVWPEEVENAGQVTILWEGIPNPTSGDRIGYYCPYYDNPAHGLDYIDVTKSPTWQEGYGYYTVKLYNMRSPCAFRYYSGGKTLVAISNKVRFTNGDAFAPLQVHLAMTIKPTEMRVMWVAAKVDSGIKVSYGKTKALGTTQTKFTANTYKASDMCEANANTTGFWDPGYIYDVLLTDLEPNTRYYYSCGTEEYMTPTYNFTTPITPGDKTPFNFIVYGDMGLEAFPEGIETAKLVRQEIDSHDVRFVYHHGDLSYATGLAYIWEQWFHLIQPYASLIPYMVGIGNHEYDHVSGHAKDPSKQPNFRPSWFNGGTDSGGECGVPMFHRWHMPDNGLAIYWYSYDYGMVHMVMLSTEHDYRPGSPQYIWLENDLKSVDRTKTPFIMVGGHRPMYCSEAYPVNYGIALHMQQYFEDMFYKYKVTVGLWAHYHAYERTCKVYRNECRDDGILHLLIGSGGRSLDRDEWYKKEWSVFHKTDYGYGRFSVKNSTHIFFEFVENSSQTVLDSVWITAD</sequence>
<proteinExistence type="inferred from homology"/>
<evidence type="ECO:0000313" key="10">
    <source>
        <dbReference type="EnsemblMetazoa" id="CLYHEMP014709.7"/>
    </source>
</evidence>
<dbReference type="SUPFAM" id="SSF56300">
    <property type="entry name" value="Metallo-dependent phosphatases"/>
    <property type="match status" value="1"/>
</dbReference>
<evidence type="ECO:0000256" key="1">
    <source>
        <dbReference type="ARBA" id="ARBA00004613"/>
    </source>
</evidence>
<feature type="domain" description="Purple acid phosphatase N-terminal" evidence="9">
    <location>
        <begin position="165"/>
        <end position="267"/>
    </location>
</feature>
<evidence type="ECO:0000259" key="9">
    <source>
        <dbReference type="Pfam" id="PF16656"/>
    </source>
</evidence>
<dbReference type="GO" id="GO:0005576">
    <property type="term" value="C:extracellular region"/>
    <property type="evidence" value="ECO:0007669"/>
    <property type="project" value="UniProtKB-SubCell"/>
</dbReference>
<dbReference type="Proteomes" id="UP000594262">
    <property type="component" value="Unplaced"/>
</dbReference>
<dbReference type="InterPro" id="IPR008963">
    <property type="entry name" value="Purple_acid_Pase-like_N"/>
</dbReference>
<reference evidence="10" key="1">
    <citation type="submission" date="2021-01" db="UniProtKB">
        <authorList>
            <consortium name="EnsemblMetazoa"/>
        </authorList>
    </citation>
    <scope>IDENTIFICATION</scope>
</reference>
<evidence type="ECO:0000256" key="6">
    <source>
        <dbReference type="RuleBase" id="RU361203"/>
    </source>
</evidence>
<dbReference type="GO" id="GO:0046872">
    <property type="term" value="F:metal ion binding"/>
    <property type="evidence" value="ECO:0007669"/>
    <property type="project" value="InterPro"/>
</dbReference>
<comment type="similarity">
    <text evidence="6">Belongs to the metallophosphoesterase superfamily. Purple acid phosphatase family.</text>
</comment>
<dbReference type="GO" id="GO:0003993">
    <property type="term" value="F:acid phosphatase activity"/>
    <property type="evidence" value="ECO:0007669"/>
    <property type="project" value="UniProtKB-EC"/>
</dbReference>
<dbReference type="Pfam" id="PF00149">
    <property type="entry name" value="Metallophos"/>
    <property type="match status" value="1"/>
</dbReference>
<comment type="subcellular location">
    <subcellularLocation>
        <location evidence="1">Secreted</location>
    </subcellularLocation>
</comment>
<evidence type="ECO:0000259" key="8">
    <source>
        <dbReference type="Pfam" id="PF14008"/>
    </source>
</evidence>
<keyword evidence="5" id="KW-0325">Glycoprotein</keyword>
<feature type="domain" description="Calcineurin-like phosphoesterase" evidence="7">
    <location>
        <begin position="279"/>
        <end position="495"/>
    </location>
</feature>
<accession>A0A7M5WXM2</accession>
<protein>
    <recommendedName>
        <fullName evidence="6">Purple acid phosphatase</fullName>
        <ecNumber evidence="6">3.1.3.2</ecNumber>
    </recommendedName>
</protein>
<feature type="signal peptide" evidence="6">
    <location>
        <begin position="1"/>
        <end position="18"/>
    </location>
</feature>
<feature type="chain" id="PRO_5029947220" description="Purple acid phosphatase" evidence="6">
    <location>
        <begin position="19"/>
        <end position="575"/>
    </location>
</feature>
<feature type="domain" description="Purple acid phosphatase C-terminal" evidence="8">
    <location>
        <begin position="511"/>
        <end position="569"/>
    </location>
</feature>
<keyword evidence="11" id="KW-1185">Reference proteome</keyword>
<dbReference type="InterPro" id="IPR029052">
    <property type="entry name" value="Metallo-depent_PP-like"/>
</dbReference>
<keyword evidence="6" id="KW-0378">Hydrolase</keyword>
<dbReference type="InterPro" id="IPR015914">
    <property type="entry name" value="PAPs_N"/>
</dbReference>
<dbReference type="Pfam" id="PF16656">
    <property type="entry name" value="Pur_ac_phosph_N"/>
    <property type="match status" value="1"/>
</dbReference>
<evidence type="ECO:0000256" key="5">
    <source>
        <dbReference type="ARBA" id="ARBA00023180"/>
    </source>
</evidence>
<dbReference type="InterPro" id="IPR004843">
    <property type="entry name" value="Calcineurin-like_PHP"/>
</dbReference>
<dbReference type="SUPFAM" id="SSF49363">
    <property type="entry name" value="Purple acid phosphatase, N-terminal domain"/>
    <property type="match status" value="1"/>
</dbReference>
<dbReference type="PANTHER" id="PTHR45778:SF7">
    <property type="entry name" value="PURPLE ACID PHOSPHATASE"/>
    <property type="match status" value="1"/>
</dbReference>
<evidence type="ECO:0000313" key="11">
    <source>
        <dbReference type="Proteomes" id="UP000594262"/>
    </source>
</evidence>
<evidence type="ECO:0000259" key="7">
    <source>
        <dbReference type="Pfam" id="PF00149"/>
    </source>
</evidence>
<dbReference type="EnsemblMetazoa" id="CLYHEMT014709.7">
    <property type="protein sequence ID" value="CLYHEMP014709.7"/>
    <property type="gene ID" value="CLYHEMG014709"/>
</dbReference>
<dbReference type="CDD" id="cd00839">
    <property type="entry name" value="MPP_PAPs"/>
    <property type="match status" value="1"/>
</dbReference>
<comment type="catalytic activity">
    <reaction evidence="6">
        <text>a phosphate monoester + H2O = an alcohol + phosphate</text>
        <dbReference type="Rhea" id="RHEA:15017"/>
        <dbReference type="ChEBI" id="CHEBI:15377"/>
        <dbReference type="ChEBI" id="CHEBI:30879"/>
        <dbReference type="ChEBI" id="CHEBI:43474"/>
        <dbReference type="ChEBI" id="CHEBI:67140"/>
        <dbReference type="EC" id="3.1.3.2"/>
    </reaction>
</comment>